<evidence type="ECO:0000313" key="2">
    <source>
        <dbReference type="EMBL" id="KAI3909389.1"/>
    </source>
</evidence>
<proteinExistence type="predicted"/>
<dbReference type="EMBL" id="JAJJMB010010320">
    <property type="protein sequence ID" value="KAI3909389.1"/>
    <property type="molecule type" value="Genomic_DNA"/>
</dbReference>
<gene>
    <name evidence="2" type="ORF">MKW98_007913</name>
</gene>
<reference evidence="2" key="1">
    <citation type="submission" date="2022-04" db="EMBL/GenBank/DDBJ databases">
        <title>A functionally conserved STORR gene fusion in Papaver species that diverged 16.8 million years ago.</title>
        <authorList>
            <person name="Catania T."/>
        </authorList>
    </citation>
    <scope>NUCLEOTIDE SEQUENCE</scope>
    <source>
        <strain evidence="2">S-188037</strain>
    </source>
</reference>
<dbReference type="AlphaFoldDB" id="A0AAD4SJI6"/>
<evidence type="ECO:0000256" key="1">
    <source>
        <dbReference type="SAM" id="MobiDB-lite"/>
    </source>
</evidence>
<name>A0AAD4SJI6_9MAGN</name>
<feature type="region of interest" description="Disordered" evidence="1">
    <location>
        <begin position="50"/>
        <end position="77"/>
    </location>
</feature>
<accession>A0AAD4SJI6</accession>
<sequence length="77" mass="8619">TSKPDHIIEELSKAIEIVKKGIASFTAISGTVAMQREEFIHLLKNLENLKSKRTRDSRGGPDQEEGDQGRLAKRMRG</sequence>
<keyword evidence="3" id="KW-1185">Reference proteome</keyword>
<feature type="non-terminal residue" evidence="2">
    <location>
        <position position="1"/>
    </location>
</feature>
<dbReference type="Proteomes" id="UP001202328">
    <property type="component" value="Unassembled WGS sequence"/>
</dbReference>
<evidence type="ECO:0000313" key="3">
    <source>
        <dbReference type="Proteomes" id="UP001202328"/>
    </source>
</evidence>
<organism evidence="2 3">
    <name type="scientific">Papaver atlanticum</name>
    <dbReference type="NCBI Taxonomy" id="357466"/>
    <lineage>
        <taxon>Eukaryota</taxon>
        <taxon>Viridiplantae</taxon>
        <taxon>Streptophyta</taxon>
        <taxon>Embryophyta</taxon>
        <taxon>Tracheophyta</taxon>
        <taxon>Spermatophyta</taxon>
        <taxon>Magnoliopsida</taxon>
        <taxon>Ranunculales</taxon>
        <taxon>Papaveraceae</taxon>
        <taxon>Papaveroideae</taxon>
        <taxon>Papaver</taxon>
    </lineage>
</organism>
<protein>
    <submittedName>
        <fullName evidence="2">Uncharacterized protein</fullName>
    </submittedName>
</protein>
<feature type="compositionally biased region" description="Basic and acidic residues" evidence="1">
    <location>
        <begin position="50"/>
        <end position="61"/>
    </location>
</feature>
<comment type="caution">
    <text evidence="2">The sequence shown here is derived from an EMBL/GenBank/DDBJ whole genome shotgun (WGS) entry which is preliminary data.</text>
</comment>